<keyword evidence="2" id="KW-1185">Reference proteome</keyword>
<sequence length="37" mass="4021">MATAVSFVHSAQCRAHQFNEGQGVVLLAYNKSRKAEA</sequence>
<dbReference type="EMBL" id="LOCO01000049">
    <property type="protein sequence ID" value="KXO06279.1"/>
    <property type="molecule type" value="Genomic_DNA"/>
</dbReference>
<organism evidence="1 2">
    <name type="scientific">Marinobacter excellens LAMA 842</name>
    <dbReference type="NCBI Taxonomy" id="1306954"/>
    <lineage>
        <taxon>Bacteria</taxon>
        <taxon>Pseudomonadati</taxon>
        <taxon>Pseudomonadota</taxon>
        <taxon>Gammaproteobacteria</taxon>
        <taxon>Pseudomonadales</taxon>
        <taxon>Marinobacteraceae</taxon>
        <taxon>Marinobacter</taxon>
    </lineage>
</organism>
<gene>
    <name evidence="1" type="ORF">J122_4131</name>
</gene>
<dbReference type="Proteomes" id="UP000070282">
    <property type="component" value="Unassembled WGS sequence"/>
</dbReference>
<evidence type="ECO:0000313" key="2">
    <source>
        <dbReference type="Proteomes" id="UP000070282"/>
    </source>
</evidence>
<name>A0A137S1H0_9GAMM</name>
<comment type="caution">
    <text evidence="1">The sequence shown here is derived from an EMBL/GenBank/DDBJ whole genome shotgun (WGS) entry which is preliminary data.</text>
</comment>
<proteinExistence type="predicted"/>
<dbReference type="PATRIC" id="fig|1306954.6.peg.3210"/>
<accession>A0A137S1H0</accession>
<reference evidence="2" key="1">
    <citation type="submission" date="2015-12" db="EMBL/GenBank/DDBJ databases">
        <authorList>
            <person name="Lima A."/>
            <person name="Farahani Zayas N."/>
            <person name="Castro Da Silva M.A."/>
            <person name="Cabral A."/>
            <person name="Pessatti M.L."/>
        </authorList>
    </citation>
    <scope>NUCLEOTIDE SEQUENCE [LARGE SCALE GENOMIC DNA]</scope>
    <source>
        <strain evidence="2">LAMA 842</strain>
    </source>
</reference>
<dbReference type="AlphaFoldDB" id="A0A137S1H0"/>
<evidence type="ECO:0000313" key="1">
    <source>
        <dbReference type="EMBL" id="KXO06279.1"/>
    </source>
</evidence>
<protein>
    <submittedName>
        <fullName evidence="1">Uncharacterized protein</fullName>
    </submittedName>
</protein>